<organism evidence="1 2">
    <name type="scientific">Mycobacterium parascrofulaceum ATCC BAA-614</name>
    <dbReference type="NCBI Taxonomy" id="525368"/>
    <lineage>
        <taxon>Bacteria</taxon>
        <taxon>Bacillati</taxon>
        <taxon>Actinomycetota</taxon>
        <taxon>Actinomycetes</taxon>
        <taxon>Mycobacteriales</taxon>
        <taxon>Mycobacteriaceae</taxon>
        <taxon>Mycobacterium</taxon>
        <taxon>Mycobacterium simiae complex</taxon>
    </lineage>
</organism>
<evidence type="ECO:0000313" key="1">
    <source>
        <dbReference type="EMBL" id="EFG78977.1"/>
    </source>
</evidence>
<dbReference type="Proteomes" id="UP000003653">
    <property type="component" value="Unassembled WGS sequence"/>
</dbReference>
<name>D5P4K8_9MYCO</name>
<comment type="caution">
    <text evidence="1">The sequence shown here is derived from an EMBL/GenBank/DDBJ whole genome shotgun (WGS) entry which is preliminary data.</text>
</comment>
<accession>D5P4K8</accession>
<dbReference type="AlphaFoldDB" id="D5P4K8"/>
<sequence length="56" mass="6116">MGHLFRTGAVKKMTASVELSVAKETSTMTLSIVRRDARADHSARRKNGCPARVCGR</sequence>
<dbReference type="EMBL" id="ADNV01000087">
    <property type="protein sequence ID" value="EFG78977.1"/>
    <property type="molecule type" value="Genomic_DNA"/>
</dbReference>
<gene>
    <name evidence="1" type="ORF">HMPREF0591_1102</name>
</gene>
<keyword evidence="2" id="KW-1185">Reference proteome</keyword>
<protein>
    <submittedName>
        <fullName evidence="1">Uncharacterized protein</fullName>
    </submittedName>
</protein>
<proteinExistence type="predicted"/>
<reference evidence="1 2" key="1">
    <citation type="submission" date="2010-04" db="EMBL/GenBank/DDBJ databases">
        <authorList>
            <person name="Muzny D."/>
            <person name="Qin X."/>
            <person name="Deng J."/>
            <person name="Jiang H."/>
            <person name="Liu Y."/>
            <person name="Qu J."/>
            <person name="Song X.-Z."/>
            <person name="Zhang L."/>
            <person name="Thornton R."/>
            <person name="Coyle M."/>
            <person name="Francisco L."/>
            <person name="Jackson L."/>
            <person name="Javaid M."/>
            <person name="Korchina V."/>
            <person name="Kovar C."/>
            <person name="Mata R."/>
            <person name="Mathew T."/>
            <person name="Ngo R."/>
            <person name="Nguyen L."/>
            <person name="Nguyen N."/>
            <person name="Okwuonu G."/>
            <person name="Ongeri F."/>
            <person name="Pham C."/>
            <person name="Simmons D."/>
            <person name="Wilczek-Boney K."/>
            <person name="Hale W."/>
            <person name="Jakkamsetti A."/>
            <person name="Pham P."/>
            <person name="Ruth R."/>
            <person name="San Lucas F."/>
            <person name="Warren J."/>
            <person name="Zhang J."/>
            <person name="Zhao Z."/>
            <person name="Zhou C."/>
            <person name="Zhu D."/>
            <person name="Lee S."/>
            <person name="Bess C."/>
            <person name="Blankenburg K."/>
            <person name="Forbes L."/>
            <person name="Fu Q."/>
            <person name="Gubbala S."/>
            <person name="Hirani K."/>
            <person name="Jayaseelan J.C."/>
            <person name="Lara F."/>
            <person name="Munidasa M."/>
            <person name="Palculict T."/>
            <person name="Patil S."/>
            <person name="Pu L.-L."/>
            <person name="Saada N."/>
            <person name="Tang L."/>
            <person name="Weissenberger G."/>
            <person name="Zhu Y."/>
            <person name="Hemphill L."/>
            <person name="Shang Y."/>
            <person name="Youmans B."/>
            <person name="Ayvaz T."/>
            <person name="Ross M."/>
            <person name="Santibanez J."/>
            <person name="Aqrawi P."/>
            <person name="Gross S."/>
            <person name="Joshi V."/>
            <person name="Fowler G."/>
            <person name="Nazareth L."/>
            <person name="Reid J."/>
            <person name="Worley K."/>
            <person name="Petrosino J."/>
            <person name="Highlander S."/>
            <person name="Gibbs R."/>
        </authorList>
    </citation>
    <scope>NUCLEOTIDE SEQUENCE [LARGE SCALE GENOMIC DNA]</scope>
    <source>
        <strain evidence="1 2">ATCC BAA-614</strain>
    </source>
</reference>
<evidence type="ECO:0000313" key="2">
    <source>
        <dbReference type="Proteomes" id="UP000003653"/>
    </source>
</evidence>
<dbReference type="HOGENOM" id="CLU_3063663_0_0_11"/>